<sequence>MKKLLAIGLSAALMAGVSHAATITGGQTTITLTAVEELGLETEAVGEAQDFSEAFDQPVFTILITGDELTFGASEDELNGTITHGLNDGIALSSGATTVTLTNFVLDFDNNLITANVTAGAMSFDDAAVFEFELPDDLPPGEGPLEVADDLSGVTFTLTDTALTLLSTAFGTLPIDGDFPIGNFETNPEAVPVPAAALLFAPLAAGFIARRRRKAA</sequence>
<protein>
    <recommendedName>
        <fullName evidence="5">VPLPA-CTERM sorting domain-containing protein</fullName>
    </recommendedName>
</protein>
<keyword evidence="1" id="KW-0472">Membrane</keyword>
<keyword evidence="4" id="KW-1185">Reference proteome</keyword>
<feature type="chain" id="PRO_5040912805" description="VPLPA-CTERM sorting domain-containing protein" evidence="2">
    <location>
        <begin position="21"/>
        <end position="216"/>
    </location>
</feature>
<reference evidence="3" key="1">
    <citation type="submission" date="2022-07" db="EMBL/GenBank/DDBJ databases">
        <title>Parvularcula maris sp. nov., an algicidal bacterium isolated from seawater.</title>
        <authorList>
            <person name="Li F."/>
        </authorList>
    </citation>
    <scope>NUCLEOTIDE SEQUENCE</scope>
    <source>
        <strain evidence="3">BGMRC 0090</strain>
    </source>
</reference>
<evidence type="ECO:0000313" key="3">
    <source>
        <dbReference type="EMBL" id="MCQ8184695.1"/>
    </source>
</evidence>
<feature type="transmembrane region" description="Helical" evidence="1">
    <location>
        <begin position="190"/>
        <end position="209"/>
    </location>
</feature>
<gene>
    <name evidence="3" type="ORF">NOG11_04775</name>
</gene>
<keyword evidence="1" id="KW-0812">Transmembrane</keyword>
<evidence type="ECO:0000256" key="1">
    <source>
        <dbReference type="SAM" id="Phobius"/>
    </source>
</evidence>
<dbReference type="RefSeq" id="WP_256618543.1">
    <property type="nucleotide sequence ID" value="NZ_JANIBC010000002.1"/>
</dbReference>
<dbReference type="AlphaFoldDB" id="A0A9X2RH93"/>
<dbReference type="EMBL" id="JANIBC010000002">
    <property type="protein sequence ID" value="MCQ8184695.1"/>
    <property type="molecule type" value="Genomic_DNA"/>
</dbReference>
<evidence type="ECO:0008006" key="5">
    <source>
        <dbReference type="Google" id="ProtNLM"/>
    </source>
</evidence>
<keyword evidence="1" id="KW-1133">Transmembrane helix</keyword>
<feature type="signal peptide" evidence="2">
    <location>
        <begin position="1"/>
        <end position="20"/>
    </location>
</feature>
<name>A0A9X2RH93_9PROT</name>
<comment type="caution">
    <text evidence="3">The sequence shown here is derived from an EMBL/GenBank/DDBJ whole genome shotgun (WGS) entry which is preliminary data.</text>
</comment>
<accession>A0A9X2RH93</accession>
<organism evidence="3 4">
    <name type="scientific">Parvularcula maris</name>
    <dbReference type="NCBI Taxonomy" id="2965077"/>
    <lineage>
        <taxon>Bacteria</taxon>
        <taxon>Pseudomonadati</taxon>
        <taxon>Pseudomonadota</taxon>
        <taxon>Alphaproteobacteria</taxon>
        <taxon>Parvularculales</taxon>
        <taxon>Parvularculaceae</taxon>
        <taxon>Parvularcula</taxon>
    </lineage>
</organism>
<evidence type="ECO:0000256" key="2">
    <source>
        <dbReference type="SAM" id="SignalP"/>
    </source>
</evidence>
<proteinExistence type="predicted"/>
<dbReference type="Proteomes" id="UP001142610">
    <property type="component" value="Unassembled WGS sequence"/>
</dbReference>
<keyword evidence="2" id="KW-0732">Signal</keyword>
<evidence type="ECO:0000313" key="4">
    <source>
        <dbReference type="Proteomes" id="UP001142610"/>
    </source>
</evidence>